<keyword evidence="3" id="KW-1185">Reference proteome</keyword>
<dbReference type="PANTHER" id="PTHR34775:SF4">
    <property type="entry name" value="TRANSMEMBRANE PROTEIN"/>
    <property type="match status" value="1"/>
</dbReference>
<evidence type="ECO:0000256" key="1">
    <source>
        <dbReference type="SAM" id="MobiDB-lite"/>
    </source>
</evidence>
<dbReference type="PANTHER" id="PTHR34775">
    <property type="entry name" value="TRANSMEMBRANE PROTEIN"/>
    <property type="match status" value="1"/>
</dbReference>
<dbReference type="AlphaFoldDB" id="A0A2G2V6P7"/>
<dbReference type="STRING" id="33114.A0A2G2V6P7"/>
<dbReference type="OrthoDB" id="1306434at2759"/>
<dbReference type="Proteomes" id="UP000224567">
    <property type="component" value="Unassembled WGS sequence"/>
</dbReference>
<gene>
    <name evidence="2" type="ORF">CQW23_31727</name>
</gene>
<dbReference type="EMBL" id="MLFT02000198">
    <property type="protein sequence ID" value="PHT28671.1"/>
    <property type="molecule type" value="Genomic_DNA"/>
</dbReference>
<accession>A0A2G2V6P7</accession>
<reference evidence="2 3" key="1">
    <citation type="journal article" date="2017" name="Genome Biol.">
        <title>New reference genome sequences of hot pepper reveal the massive evolution of plant disease-resistance genes by retroduplication.</title>
        <authorList>
            <person name="Kim S."/>
            <person name="Park J."/>
            <person name="Yeom S.I."/>
            <person name="Kim Y.M."/>
            <person name="Seo E."/>
            <person name="Kim K.T."/>
            <person name="Kim M.S."/>
            <person name="Lee J.M."/>
            <person name="Cheong K."/>
            <person name="Shin H.S."/>
            <person name="Kim S.B."/>
            <person name="Han K."/>
            <person name="Lee J."/>
            <person name="Park M."/>
            <person name="Lee H.A."/>
            <person name="Lee H.Y."/>
            <person name="Lee Y."/>
            <person name="Oh S."/>
            <person name="Lee J.H."/>
            <person name="Choi E."/>
            <person name="Choi E."/>
            <person name="Lee S.E."/>
            <person name="Jeon J."/>
            <person name="Kim H."/>
            <person name="Choi G."/>
            <person name="Song H."/>
            <person name="Lee J."/>
            <person name="Lee S.C."/>
            <person name="Kwon J.K."/>
            <person name="Lee H.Y."/>
            <person name="Koo N."/>
            <person name="Hong Y."/>
            <person name="Kim R.W."/>
            <person name="Kang W.H."/>
            <person name="Huh J.H."/>
            <person name="Kang B.C."/>
            <person name="Yang T.J."/>
            <person name="Lee Y.H."/>
            <person name="Bennetzen J.L."/>
            <person name="Choi D."/>
        </authorList>
    </citation>
    <scope>NUCLEOTIDE SEQUENCE [LARGE SCALE GENOMIC DNA]</scope>
    <source>
        <strain evidence="3">cv. PBC81</strain>
    </source>
</reference>
<name>A0A2G2V6P7_CAPBA</name>
<evidence type="ECO:0000313" key="2">
    <source>
        <dbReference type="EMBL" id="PHT28671.1"/>
    </source>
</evidence>
<feature type="region of interest" description="Disordered" evidence="1">
    <location>
        <begin position="40"/>
        <end position="70"/>
    </location>
</feature>
<reference evidence="3" key="2">
    <citation type="journal article" date="2017" name="J. Anim. Genet.">
        <title>Multiple reference genome sequences of hot pepper reveal the massive evolution of plant disease resistance genes by retroduplication.</title>
        <authorList>
            <person name="Kim S."/>
            <person name="Park J."/>
            <person name="Yeom S.-I."/>
            <person name="Kim Y.-M."/>
            <person name="Seo E."/>
            <person name="Kim K.-T."/>
            <person name="Kim M.-S."/>
            <person name="Lee J.M."/>
            <person name="Cheong K."/>
            <person name="Shin H.-S."/>
            <person name="Kim S.-B."/>
            <person name="Han K."/>
            <person name="Lee J."/>
            <person name="Park M."/>
            <person name="Lee H.-A."/>
            <person name="Lee H.-Y."/>
            <person name="Lee Y."/>
            <person name="Oh S."/>
            <person name="Lee J.H."/>
            <person name="Choi E."/>
            <person name="Choi E."/>
            <person name="Lee S.E."/>
            <person name="Jeon J."/>
            <person name="Kim H."/>
            <person name="Choi G."/>
            <person name="Song H."/>
            <person name="Lee J."/>
            <person name="Lee S.-C."/>
            <person name="Kwon J.-K."/>
            <person name="Lee H.-Y."/>
            <person name="Koo N."/>
            <person name="Hong Y."/>
            <person name="Kim R.W."/>
            <person name="Kang W.-H."/>
            <person name="Huh J.H."/>
            <person name="Kang B.-C."/>
            <person name="Yang T.-J."/>
            <person name="Lee Y.-H."/>
            <person name="Bennetzen J.L."/>
            <person name="Choi D."/>
        </authorList>
    </citation>
    <scope>NUCLEOTIDE SEQUENCE [LARGE SCALE GENOMIC DNA]</scope>
    <source>
        <strain evidence="3">cv. PBC81</strain>
    </source>
</reference>
<feature type="compositionally biased region" description="Acidic residues" evidence="1">
    <location>
        <begin position="47"/>
        <end position="59"/>
    </location>
</feature>
<protein>
    <submittedName>
        <fullName evidence="2">Uncharacterized protein</fullName>
    </submittedName>
</protein>
<organism evidence="2 3">
    <name type="scientific">Capsicum baccatum</name>
    <name type="common">Peruvian pepper</name>
    <dbReference type="NCBI Taxonomy" id="33114"/>
    <lineage>
        <taxon>Eukaryota</taxon>
        <taxon>Viridiplantae</taxon>
        <taxon>Streptophyta</taxon>
        <taxon>Embryophyta</taxon>
        <taxon>Tracheophyta</taxon>
        <taxon>Spermatophyta</taxon>
        <taxon>Magnoliopsida</taxon>
        <taxon>eudicotyledons</taxon>
        <taxon>Gunneridae</taxon>
        <taxon>Pentapetalae</taxon>
        <taxon>asterids</taxon>
        <taxon>lamiids</taxon>
        <taxon>Solanales</taxon>
        <taxon>Solanaceae</taxon>
        <taxon>Solanoideae</taxon>
        <taxon>Capsiceae</taxon>
        <taxon>Capsicum</taxon>
    </lineage>
</organism>
<sequence length="93" mass="10368">MENESKAAKLKSPAKGTKNFVSLTISASSKIAQSRNKKILVERNDPLEEDEESETEPDEKEFQMDANLDDGREVEIEGVDVLEIEEAFAIQLA</sequence>
<evidence type="ECO:0000313" key="3">
    <source>
        <dbReference type="Proteomes" id="UP000224567"/>
    </source>
</evidence>
<proteinExistence type="predicted"/>
<comment type="caution">
    <text evidence="2">The sequence shown here is derived from an EMBL/GenBank/DDBJ whole genome shotgun (WGS) entry which is preliminary data.</text>
</comment>